<gene>
    <name evidence="3" type="primary">PRELID3A</name>
</gene>
<keyword evidence="4" id="KW-1185">Reference proteome</keyword>
<reference evidence="3 4" key="1">
    <citation type="submission" date="2019-05" db="EMBL/GenBank/DDBJ databases">
        <title>A Chromosome-scale Meerkat (S. suricatta) Genome Assembly.</title>
        <authorList>
            <person name="Dudchenko O."/>
            <person name="Lieberman Aiden E."/>
            <person name="Tung J."/>
            <person name="Barreiro L.B."/>
            <person name="Clutton-Brock T.H."/>
        </authorList>
    </citation>
    <scope>NUCLEOTIDE SEQUENCE [LARGE SCALE GENOMIC DNA]</scope>
</reference>
<dbReference type="AlphaFoldDB" id="A0A673VRP9"/>
<reference evidence="3" key="3">
    <citation type="submission" date="2025-09" db="UniProtKB">
        <authorList>
            <consortium name="Ensembl"/>
        </authorList>
    </citation>
    <scope>IDENTIFICATION</scope>
</reference>
<feature type="domain" description="PRELI/MSF1" evidence="2">
    <location>
        <begin position="1"/>
        <end position="172"/>
    </location>
</feature>
<organism evidence="3 4">
    <name type="scientific">Suricata suricatta</name>
    <name type="common">Meerkat</name>
    <dbReference type="NCBI Taxonomy" id="37032"/>
    <lineage>
        <taxon>Eukaryota</taxon>
        <taxon>Metazoa</taxon>
        <taxon>Chordata</taxon>
        <taxon>Craniata</taxon>
        <taxon>Vertebrata</taxon>
        <taxon>Euteleostomi</taxon>
        <taxon>Mammalia</taxon>
        <taxon>Eutheria</taxon>
        <taxon>Laurasiatheria</taxon>
        <taxon>Carnivora</taxon>
        <taxon>Feliformia</taxon>
        <taxon>Herpestidae</taxon>
        <taxon>Suricata</taxon>
    </lineage>
</organism>
<dbReference type="GO" id="GO:0005758">
    <property type="term" value="C:mitochondrial intermembrane space"/>
    <property type="evidence" value="ECO:0007669"/>
    <property type="project" value="InterPro"/>
</dbReference>
<evidence type="ECO:0000259" key="2">
    <source>
        <dbReference type="PROSITE" id="PS50904"/>
    </source>
</evidence>
<sequence length="414" mass="45485">MKIWSSEHVFGHPWDTVIKAAMRKYPNPMNPCVVGVDVLERSVDGRGRLHSHRLLSTEWGLPSFVKAILGTSRTLTYIKEHSVVDPVEKKMELCSTNITLTNLVSVNERLVYTPHPEDPEMTVLTQEAIITVKGISLGSYLESLMANTISSNAKKMHHSKNQRSKKEQKEKKGRKKERKKEGRGKRALNMVRPVWERCGSFWNLPHPWSQPPPGSSAATSQDRRPVCCRVRPREEKTPKAGGGQGLQSCHSAIAHGPAAPGLVLSDCSCALSVRPSVAVPGNSPPTRDLSKPLFSQQLSVFHSCPLITCLHRQPLHMYLGSVCHFRCCCGASFSLLLVPWGSRGVRPHSGMAGDNTVSSPVTRLELVRAAKVCAPCCSWLVLHSGTRDPQGPKACVTCHHSDLSVGTLTQTEPL</sequence>
<dbReference type="RefSeq" id="XP_029778717.1">
    <property type="nucleotide sequence ID" value="XM_029922857.1"/>
</dbReference>
<dbReference type="OrthoDB" id="407630at2759"/>
<dbReference type="PANTHER" id="PTHR11158">
    <property type="entry name" value="MSF1/PX19 RELATED"/>
    <property type="match status" value="1"/>
</dbReference>
<dbReference type="Ensembl" id="ENSSSUT00005041146.1">
    <property type="protein sequence ID" value="ENSSSUP00005036136.1"/>
    <property type="gene ID" value="ENSSSUG00005023120.1"/>
</dbReference>
<dbReference type="Proteomes" id="UP000472268">
    <property type="component" value="Chromosome 14"/>
</dbReference>
<dbReference type="Pfam" id="PF04707">
    <property type="entry name" value="PRELI"/>
    <property type="match status" value="1"/>
</dbReference>
<dbReference type="GeneID" id="115278406"/>
<evidence type="ECO:0000313" key="4">
    <source>
        <dbReference type="Proteomes" id="UP000472268"/>
    </source>
</evidence>
<dbReference type="InterPro" id="IPR037365">
    <property type="entry name" value="Slowmo/Ups"/>
</dbReference>
<feature type="compositionally biased region" description="Basic residues" evidence="1">
    <location>
        <begin position="171"/>
        <end position="186"/>
    </location>
</feature>
<name>A0A673VRP9_SURSU</name>
<protein>
    <recommendedName>
        <fullName evidence="2">PRELI/MSF1 domain-containing protein</fullName>
    </recommendedName>
</protein>
<dbReference type="PROSITE" id="PS50904">
    <property type="entry name" value="PRELI_MSF1"/>
    <property type="match status" value="1"/>
</dbReference>
<evidence type="ECO:0000256" key="1">
    <source>
        <dbReference type="SAM" id="MobiDB-lite"/>
    </source>
</evidence>
<evidence type="ECO:0000313" key="3">
    <source>
        <dbReference type="Ensembl" id="ENSSSUP00005036136.1"/>
    </source>
</evidence>
<feature type="compositionally biased region" description="Basic residues" evidence="1">
    <location>
        <begin position="154"/>
        <end position="163"/>
    </location>
</feature>
<feature type="region of interest" description="Disordered" evidence="1">
    <location>
        <begin position="152"/>
        <end position="189"/>
    </location>
</feature>
<dbReference type="CTD" id="10650"/>
<proteinExistence type="predicted"/>
<reference evidence="3" key="2">
    <citation type="submission" date="2025-08" db="UniProtKB">
        <authorList>
            <consortium name="Ensembl"/>
        </authorList>
    </citation>
    <scope>IDENTIFICATION</scope>
</reference>
<accession>A0A673VRP9</accession>
<dbReference type="InterPro" id="IPR006797">
    <property type="entry name" value="PRELI/MSF1_dom"/>
</dbReference>